<dbReference type="InterPro" id="IPR021647">
    <property type="entry name" value="CusF_Ec"/>
</dbReference>
<gene>
    <name evidence="1" type="ordered locus">Dbac_0733</name>
</gene>
<reference evidence="1 2" key="1">
    <citation type="journal article" date="2009" name="Stand. Genomic Sci.">
        <title>Complete genome sequence of Desulfomicrobium baculatum type strain (X).</title>
        <authorList>
            <person name="Copeland A."/>
            <person name="Spring S."/>
            <person name="Goker M."/>
            <person name="Schneider S."/>
            <person name="Lapidus A."/>
            <person name="Del Rio T.G."/>
            <person name="Tice H."/>
            <person name="Cheng J.F."/>
            <person name="Chen F."/>
            <person name="Nolan M."/>
            <person name="Bruce D."/>
            <person name="Goodwin L."/>
            <person name="Pitluck S."/>
            <person name="Ivanova N."/>
            <person name="Mavrommatis K."/>
            <person name="Ovchinnikova G."/>
            <person name="Pati A."/>
            <person name="Chen A."/>
            <person name="Palaniappan K."/>
            <person name="Land M."/>
            <person name="Hauser L."/>
            <person name="Chang Y.J."/>
            <person name="Jeffries C.C."/>
            <person name="Meincke L."/>
            <person name="Sims D."/>
            <person name="Brettin T."/>
            <person name="Detter J.C."/>
            <person name="Han C."/>
            <person name="Chain P."/>
            <person name="Bristow J."/>
            <person name="Eisen J.A."/>
            <person name="Markowitz V."/>
            <person name="Hugenholtz P."/>
            <person name="Kyrpides N.C."/>
            <person name="Klenk H.P."/>
            <person name="Lucas S."/>
        </authorList>
    </citation>
    <scope>NUCLEOTIDE SEQUENCE [LARGE SCALE GENOMIC DNA]</scope>
    <source>
        <strain evidence="2">DSM 4028 / VKM B-1378 / X</strain>
    </source>
</reference>
<dbReference type="EMBL" id="CP001629">
    <property type="protein sequence ID" value="ACU88854.1"/>
    <property type="molecule type" value="Genomic_DNA"/>
</dbReference>
<dbReference type="InterPro" id="IPR042230">
    <property type="entry name" value="CusF_sf"/>
</dbReference>
<dbReference type="AlphaFoldDB" id="C7LN84"/>
<sequence>MRRYVCFILMILCVFSFFMPVKFASSQVLQEPVLVVAQSDMTRGEVRRIDKENKKITIRHEEIRDLNMPPMTMVFQVRDAALLDRVRTGDKVRFRAVEEGGTLIITDMEKDL</sequence>
<evidence type="ECO:0000313" key="2">
    <source>
        <dbReference type="Proteomes" id="UP000002216"/>
    </source>
</evidence>
<proteinExistence type="predicted"/>
<evidence type="ECO:0000313" key="1">
    <source>
        <dbReference type="EMBL" id="ACU88854.1"/>
    </source>
</evidence>
<evidence type="ECO:0008006" key="3">
    <source>
        <dbReference type="Google" id="ProtNLM"/>
    </source>
</evidence>
<dbReference type="eggNOG" id="COG5569">
    <property type="taxonomic scope" value="Bacteria"/>
</dbReference>
<dbReference type="Proteomes" id="UP000002216">
    <property type="component" value="Chromosome"/>
</dbReference>
<keyword evidence="2" id="KW-1185">Reference proteome</keyword>
<dbReference type="KEGG" id="dba:Dbac_0733"/>
<dbReference type="OrthoDB" id="9180744at2"/>
<dbReference type="Pfam" id="PF11604">
    <property type="entry name" value="CusF_Ec"/>
    <property type="match status" value="1"/>
</dbReference>
<protein>
    <recommendedName>
        <fullName evidence="3">Copper-binding protein</fullName>
    </recommendedName>
</protein>
<dbReference type="Gene3D" id="2.40.50.320">
    <property type="entry name" value="Copper binding periplasmic protein CusF"/>
    <property type="match status" value="1"/>
</dbReference>
<organism evidence="1 2">
    <name type="scientific">Desulfomicrobium baculatum (strain DSM 4028 / VKM B-1378 / X)</name>
    <name type="common">Desulfovibrio baculatus</name>
    <dbReference type="NCBI Taxonomy" id="525897"/>
    <lineage>
        <taxon>Bacteria</taxon>
        <taxon>Pseudomonadati</taxon>
        <taxon>Thermodesulfobacteriota</taxon>
        <taxon>Desulfovibrionia</taxon>
        <taxon>Desulfovibrionales</taxon>
        <taxon>Desulfomicrobiaceae</taxon>
        <taxon>Desulfomicrobium</taxon>
    </lineage>
</organism>
<accession>C7LN84</accession>
<name>C7LN84_DESBD</name>
<dbReference type="RefSeq" id="WP_015772954.1">
    <property type="nucleotide sequence ID" value="NC_013173.1"/>
</dbReference>
<dbReference type="HOGENOM" id="CLU_140852_0_1_7"/>
<dbReference type="STRING" id="525897.Dbac_0733"/>